<dbReference type="Proteomes" id="UP000501058">
    <property type="component" value="Chromosome"/>
</dbReference>
<keyword evidence="2" id="KW-1185">Reference proteome</keyword>
<sequence length="309" mass="31574">MFLAAGLAVLLIVVGIVWAVISTANTNRDKAIAQTATTYLSSIASGDAQAALATLADKPANTALLTGEVLTASRSTAPLTDIQVGTPVFDGGSAATVPASYRIGDQAVSTTLHLEGDGRTQWLISDGTADLTLSSTAGLTVNSAKVTEGTNPVFPGSYTVATGTDNVSIEGTPQAVVASPDAEPTSLDVTAVLSETGKQNVLTAVKTRFDECLASTEARPADCPFGVRTDDVEVTPGSVKFALVNDPWAGFAPTLDAANLSATGPLAYVIDATATVSQNGLTTEGTTRLERAVAFTVDLTKDPLVVVWS</sequence>
<gene>
    <name evidence="1" type="ORF">G7070_11855</name>
</gene>
<reference evidence="1 2" key="1">
    <citation type="submission" date="2020-03" db="EMBL/GenBank/DDBJ databases">
        <title>Propioniciclava sp. nov., isolated from Hydrophilus acuminatus.</title>
        <authorList>
            <person name="Hyun D.-W."/>
            <person name="Bae J.-W."/>
        </authorList>
    </citation>
    <scope>NUCLEOTIDE SEQUENCE [LARGE SCALE GENOMIC DNA]</scope>
    <source>
        <strain evidence="1 2">HDW11</strain>
    </source>
</reference>
<organism evidence="1 2">
    <name type="scientific">Propioniciclava coleopterorum</name>
    <dbReference type="NCBI Taxonomy" id="2714937"/>
    <lineage>
        <taxon>Bacteria</taxon>
        <taxon>Bacillati</taxon>
        <taxon>Actinomycetota</taxon>
        <taxon>Actinomycetes</taxon>
        <taxon>Propionibacteriales</taxon>
        <taxon>Propionibacteriaceae</taxon>
        <taxon>Propioniciclava</taxon>
    </lineage>
</organism>
<dbReference type="RefSeq" id="WP_166233915.1">
    <property type="nucleotide sequence ID" value="NZ_CP049865.1"/>
</dbReference>
<name>A0A6G7Y882_9ACTN</name>
<protein>
    <submittedName>
        <fullName evidence="1">Uncharacterized protein</fullName>
    </submittedName>
</protein>
<dbReference type="EMBL" id="CP049865">
    <property type="protein sequence ID" value="QIK72841.1"/>
    <property type="molecule type" value="Genomic_DNA"/>
</dbReference>
<dbReference type="KEGG" id="prv:G7070_11855"/>
<accession>A0A6G7Y882</accession>
<dbReference type="AlphaFoldDB" id="A0A6G7Y882"/>
<evidence type="ECO:0000313" key="2">
    <source>
        <dbReference type="Proteomes" id="UP000501058"/>
    </source>
</evidence>
<proteinExistence type="predicted"/>
<evidence type="ECO:0000313" key="1">
    <source>
        <dbReference type="EMBL" id="QIK72841.1"/>
    </source>
</evidence>